<evidence type="ECO:0000313" key="3">
    <source>
        <dbReference type="EMBL" id="SGZ38589.1"/>
    </source>
</evidence>
<dbReference type="EMBL" id="FQNF01000009">
    <property type="protein sequence ID" value="SGZ38589.1"/>
    <property type="molecule type" value="Genomic_DNA"/>
</dbReference>
<proteinExistence type="predicted"/>
<keyword evidence="1" id="KW-0175">Coiled coil</keyword>
<gene>
    <name evidence="3" type="ORF">HGUI_00789</name>
</gene>
<dbReference type="InterPro" id="IPR045055">
    <property type="entry name" value="DNA2/NAM7-like"/>
</dbReference>
<dbReference type="InterPro" id="IPR041677">
    <property type="entry name" value="DNA2/NAM7_AAA_11"/>
</dbReference>
<dbReference type="Pfam" id="PF13086">
    <property type="entry name" value="AAA_11"/>
    <property type="match status" value="1"/>
</dbReference>
<name>A0A1L0CIJ1_9ASCO</name>
<protein>
    <recommendedName>
        <fullName evidence="2">DNA2/NAM7 helicase helicase domain-containing protein</fullName>
    </recommendedName>
</protein>
<evidence type="ECO:0000313" key="4">
    <source>
        <dbReference type="Proteomes" id="UP000183365"/>
    </source>
</evidence>
<dbReference type="AlphaFoldDB" id="A0A1L0CIJ1"/>
<evidence type="ECO:0000259" key="2">
    <source>
        <dbReference type="Pfam" id="PF13086"/>
    </source>
</evidence>
<feature type="domain" description="DNA2/NAM7 helicase helicase" evidence="2">
    <location>
        <begin position="243"/>
        <end position="448"/>
    </location>
</feature>
<dbReference type="GO" id="GO:0006369">
    <property type="term" value="P:termination of RNA polymerase II transcription"/>
    <property type="evidence" value="ECO:0007669"/>
    <property type="project" value="TreeGrafter"/>
</dbReference>
<dbReference type="GO" id="GO:0004386">
    <property type="term" value="F:helicase activity"/>
    <property type="evidence" value="ECO:0007669"/>
    <property type="project" value="InterPro"/>
</dbReference>
<dbReference type="PANTHER" id="PTHR10887:SF495">
    <property type="entry name" value="HELICASE SENATAXIN ISOFORM X1-RELATED"/>
    <property type="match status" value="1"/>
</dbReference>
<dbReference type="Proteomes" id="UP000183365">
    <property type="component" value="Unassembled WGS sequence"/>
</dbReference>
<organism evidence="3 4">
    <name type="scientific">Hanseniaspora guilliermondii</name>
    <dbReference type="NCBI Taxonomy" id="56406"/>
    <lineage>
        <taxon>Eukaryota</taxon>
        <taxon>Fungi</taxon>
        <taxon>Dikarya</taxon>
        <taxon>Ascomycota</taxon>
        <taxon>Saccharomycotina</taxon>
        <taxon>Saccharomycetes</taxon>
        <taxon>Saccharomycodales</taxon>
        <taxon>Saccharomycodaceae</taxon>
        <taxon>Hanseniaspora</taxon>
    </lineage>
</organism>
<reference evidence="4" key="1">
    <citation type="submission" date="2016-11" db="EMBL/GenBank/DDBJ databases">
        <authorList>
            <person name="Guldener U."/>
        </authorList>
    </citation>
    <scope>NUCLEOTIDE SEQUENCE [LARGE SCALE GENOMIC DNA]</scope>
</reference>
<dbReference type="GO" id="GO:0001147">
    <property type="term" value="F:transcription termination site sequence-specific DNA binding"/>
    <property type="evidence" value="ECO:0007669"/>
    <property type="project" value="TreeGrafter"/>
</dbReference>
<dbReference type="VEuPathDB" id="FungiDB:HGUI_00789"/>
<dbReference type="PANTHER" id="PTHR10887">
    <property type="entry name" value="DNA2/NAM7 HELICASE FAMILY"/>
    <property type="match status" value="1"/>
</dbReference>
<dbReference type="GO" id="GO:0016604">
    <property type="term" value="C:nuclear body"/>
    <property type="evidence" value="ECO:0007669"/>
    <property type="project" value="TreeGrafter"/>
</dbReference>
<dbReference type="InterPro" id="IPR027417">
    <property type="entry name" value="P-loop_NTPase"/>
</dbReference>
<evidence type="ECO:0000256" key="1">
    <source>
        <dbReference type="SAM" id="Coils"/>
    </source>
</evidence>
<feature type="coiled-coil region" evidence="1">
    <location>
        <begin position="368"/>
        <end position="428"/>
    </location>
</feature>
<dbReference type="SUPFAM" id="SSF52540">
    <property type="entry name" value="P-loop containing nucleoside triphosphate hydrolases"/>
    <property type="match status" value="1"/>
</dbReference>
<accession>A0A1L0CIJ1</accession>
<sequence length="448" mass="51500">MKSLEINYKVSNKKKIEVSIDPFDETILEWNYDRTGDYPDDGFKFENTKQQYSSIKEYQKIMRPLLLLETWQQVIQAKAPGCSTYPIRIDVENYVYEEQFLIIHTTVSSDSLEQSGLICSDLCGIGMGTSALISSMPKTFKSFELLDRVNYAKIHSVKEKKDNRFKLEIKISAMSRIARILYVEATLFLTKVTSLTAYKREYTALFGLNKYDLLNDIMVPKNYNISQTINVGDVSEIKSEYDANQSQAEAIACVTASPGISLIQGPPGTGKSKTIVSMMKFFFDEKNKTKVANFPEFSASKKRILLCAPSNAAIDDLLLRLSVATDLKLVRIGRKEAISSKVYHLELEEIINKKLHDLVSELFDYNKYRQEIQKRNKLEDKLRLLKNDKHYNNNSENDKTINALTDQLNQCNKTLLKMREEKAEKENSTKKIRESYEIKKKKLVKTIL</sequence>
<keyword evidence="4" id="KW-1185">Reference proteome</keyword>
<dbReference type="Gene3D" id="3.40.50.300">
    <property type="entry name" value="P-loop containing nucleotide triphosphate hydrolases"/>
    <property type="match status" value="1"/>
</dbReference>
<dbReference type="OrthoDB" id="6513042at2759"/>